<keyword evidence="1" id="KW-0732">Signal</keyword>
<dbReference type="EMBL" id="ML178827">
    <property type="protein sequence ID" value="TFL00722.1"/>
    <property type="molecule type" value="Genomic_DNA"/>
</dbReference>
<protein>
    <submittedName>
        <fullName evidence="2">Uncharacterized protein</fullName>
    </submittedName>
</protein>
<proteinExistence type="predicted"/>
<evidence type="ECO:0000313" key="2">
    <source>
        <dbReference type="EMBL" id="TFL00722.1"/>
    </source>
</evidence>
<organism evidence="2 3">
    <name type="scientific">Pterulicium gracile</name>
    <dbReference type="NCBI Taxonomy" id="1884261"/>
    <lineage>
        <taxon>Eukaryota</taxon>
        <taxon>Fungi</taxon>
        <taxon>Dikarya</taxon>
        <taxon>Basidiomycota</taxon>
        <taxon>Agaricomycotina</taxon>
        <taxon>Agaricomycetes</taxon>
        <taxon>Agaricomycetidae</taxon>
        <taxon>Agaricales</taxon>
        <taxon>Pleurotineae</taxon>
        <taxon>Pterulaceae</taxon>
        <taxon>Pterulicium</taxon>
    </lineage>
</organism>
<dbReference type="AlphaFoldDB" id="A0A5C3QG87"/>
<accession>A0A5C3QG87</accession>
<evidence type="ECO:0000256" key="1">
    <source>
        <dbReference type="SAM" id="SignalP"/>
    </source>
</evidence>
<feature type="signal peptide" evidence="1">
    <location>
        <begin position="1"/>
        <end position="20"/>
    </location>
</feature>
<name>A0A5C3QG87_9AGAR</name>
<feature type="chain" id="PRO_5022753339" evidence="1">
    <location>
        <begin position="21"/>
        <end position="132"/>
    </location>
</feature>
<evidence type="ECO:0000313" key="3">
    <source>
        <dbReference type="Proteomes" id="UP000305067"/>
    </source>
</evidence>
<sequence length="132" mass="14838">MHPCFHNPLCHLAFSVVAFLQPSPEQEGNQQDWTACTQTPYYASSIAFFVPFRIPSQTLRPPFLPTSAYTPYPPLPSERIIFLTRPLPCPSIRAAQLGRASSGQPVSVLYDLMIMTLNKNSFHLAIRVLYSL</sequence>
<keyword evidence="3" id="KW-1185">Reference proteome</keyword>
<dbReference type="Proteomes" id="UP000305067">
    <property type="component" value="Unassembled WGS sequence"/>
</dbReference>
<reference evidence="2 3" key="1">
    <citation type="journal article" date="2019" name="Nat. Ecol. Evol.">
        <title>Megaphylogeny resolves global patterns of mushroom evolution.</title>
        <authorList>
            <person name="Varga T."/>
            <person name="Krizsan K."/>
            <person name="Foldi C."/>
            <person name="Dima B."/>
            <person name="Sanchez-Garcia M."/>
            <person name="Sanchez-Ramirez S."/>
            <person name="Szollosi G.J."/>
            <person name="Szarkandi J.G."/>
            <person name="Papp V."/>
            <person name="Albert L."/>
            <person name="Andreopoulos W."/>
            <person name="Angelini C."/>
            <person name="Antonin V."/>
            <person name="Barry K.W."/>
            <person name="Bougher N.L."/>
            <person name="Buchanan P."/>
            <person name="Buyck B."/>
            <person name="Bense V."/>
            <person name="Catcheside P."/>
            <person name="Chovatia M."/>
            <person name="Cooper J."/>
            <person name="Damon W."/>
            <person name="Desjardin D."/>
            <person name="Finy P."/>
            <person name="Geml J."/>
            <person name="Haridas S."/>
            <person name="Hughes K."/>
            <person name="Justo A."/>
            <person name="Karasinski D."/>
            <person name="Kautmanova I."/>
            <person name="Kiss B."/>
            <person name="Kocsube S."/>
            <person name="Kotiranta H."/>
            <person name="LaButti K.M."/>
            <person name="Lechner B.E."/>
            <person name="Liimatainen K."/>
            <person name="Lipzen A."/>
            <person name="Lukacs Z."/>
            <person name="Mihaltcheva S."/>
            <person name="Morgado L.N."/>
            <person name="Niskanen T."/>
            <person name="Noordeloos M.E."/>
            <person name="Ohm R.A."/>
            <person name="Ortiz-Santana B."/>
            <person name="Ovrebo C."/>
            <person name="Racz N."/>
            <person name="Riley R."/>
            <person name="Savchenko A."/>
            <person name="Shiryaev A."/>
            <person name="Soop K."/>
            <person name="Spirin V."/>
            <person name="Szebenyi C."/>
            <person name="Tomsovsky M."/>
            <person name="Tulloss R.E."/>
            <person name="Uehling J."/>
            <person name="Grigoriev I.V."/>
            <person name="Vagvolgyi C."/>
            <person name="Papp T."/>
            <person name="Martin F.M."/>
            <person name="Miettinen O."/>
            <person name="Hibbett D.S."/>
            <person name="Nagy L.G."/>
        </authorList>
    </citation>
    <scope>NUCLEOTIDE SEQUENCE [LARGE SCALE GENOMIC DNA]</scope>
    <source>
        <strain evidence="2 3">CBS 309.79</strain>
    </source>
</reference>
<gene>
    <name evidence="2" type="ORF">BDV98DRAFT_93281</name>
</gene>